<dbReference type="InterPro" id="IPR036291">
    <property type="entry name" value="NAD(P)-bd_dom_sf"/>
</dbReference>
<reference evidence="1" key="1">
    <citation type="journal article" date="2002" name="Appl. Environ. Microbiol.">
        <title>Comparative genomic analysis of archaeal genotypic variants in a single population and in two different oceanic provinces.</title>
        <authorList>
            <person name="Beja O."/>
            <person name="Koonin E.V."/>
            <person name="Aravind L."/>
            <person name="Taylor L.T."/>
            <person name="Seitz H."/>
            <person name="Stein J.L."/>
            <person name="Bensen D.C."/>
            <person name="Feldman R.A."/>
            <person name="Swanson R.V."/>
            <person name="DeLong E.F."/>
        </authorList>
    </citation>
    <scope>NUCLEOTIDE SEQUENCE</scope>
</reference>
<protein>
    <submittedName>
        <fullName evidence="1">Sugar epimerase-like protein</fullName>
    </submittedName>
</protein>
<proteinExistence type="predicted"/>
<dbReference type="AlphaFoldDB" id="Q977N3"/>
<evidence type="ECO:0000313" key="1">
    <source>
        <dbReference type="EMBL" id="AAK96077.1"/>
    </source>
</evidence>
<sequence>MPKGGDYYKCFVHVDDAVGSIIAILEKESFGESFIIADSMPVSFKEFSNFTADQISAKHPGSVPVFLAKAVLGTDLIKLLTTPIKVSNKKILKIYDFKYPNYKDGIKQVVSELKSKNRI</sequence>
<dbReference type="Gene3D" id="3.40.50.720">
    <property type="entry name" value="NAD(P)-binding Rossmann-like Domain"/>
    <property type="match status" value="1"/>
</dbReference>
<accession>Q977N3</accession>
<name>Q977N3_9ARCH</name>
<organism evidence="1">
    <name type="scientific">uncultured crenarchaeote 74A4</name>
    <dbReference type="NCBI Taxonomy" id="166279"/>
    <lineage>
        <taxon>Archaea</taxon>
        <taxon>Nitrososphaerota</taxon>
        <taxon>Nitrososphaeria</taxon>
        <taxon>Nitrosopumilales</taxon>
        <taxon>environmental samples</taxon>
    </lineage>
</organism>
<dbReference type="SUPFAM" id="SSF51735">
    <property type="entry name" value="NAD(P)-binding Rossmann-fold domains"/>
    <property type="match status" value="1"/>
</dbReference>
<dbReference type="EMBL" id="AF393466">
    <property type="protein sequence ID" value="AAK96077.1"/>
    <property type="molecule type" value="Genomic_DNA"/>
</dbReference>